<dbReference type="SUPFAM" id="SSF49562">
    <property type="entry name" value="C2 domain (Calcium/lipid-binding domain, CaLB)"/>
    <property type="match status" value="1"/>
</dbReference>
<dbReference type="Proteomes" id="UP000283509">
    <property type="component" value="Unassembled WGS sequence"/>
</dbReference>
<proteinExistence type="predicted"/>
<dbReference type="InterPro" id="IPR035892">
    <property type="entry name" value="C2_domain_sf"/>
</dbReference>
<evidence type="ECO:0000256" key="3">
    <source>
        <dbReference type="ARBA" id="ARBA00022737"/>
    </source>
</evidence>
<evidence type="ECO:0000256" key="2">
    <source>
        <dbReference type="ARBA" id="ARBA00022692"/>
    </source>
</evidence>
<dbReference type="Gene3D" id="2.60.40.150">
    <property type="entry name" value="C2 domain"/>
    <property type="match status" value="1"/>
</dbReference>
<evidence type="ECO:0000259" key="7">
    <source>
        <dbReference type="Pfam" id="PF16165"/>
    </source>
</evidence>
<feature type="domain" description="Ferlin C-terminal" evidence="7">
    <location>
        <begin position="126"/>
        <end position="166"/>
    </location>
</feature>
<evidence type="ECO:0000256" key="6">
    <source>
        <dbReference type="SAM" id="MobiDB-lite"/>
    </source>
</evidence>
<gene>
    <name evidence="8" type="ORF">C7M84_024844</name>
</gene>
<dbReference type="STRING" id="6689.A0A3R7SYP9"/>
<evidence type="ECO:0000313" key="9">
    <source>
        <dbReference type="Proteomes" id="UP000283509"/>
    </source>
</evidence>
<evidence type="ECO:0000256" key="4">
    <source>
        <dbReference type="ARBA" id="ARBA00022989"/>
    </source>
</evidence>
<dbReference type="Pfam" id="PF16165">
    <property type="entry name" value="Ferlin_C"/>
    <property type="match status" value="1"/>
</dbReference>
<keyword evidence="5" id="KW-0472">Membrane</keyword>
<protein>
    <submittedName>
        <fullName evidence="8">Putative otoferlin-like</fullName>
    </submittedName>
</protein>
<dbReference type="OrthoDB" id="10059618at2759"/>
<keyword evidence="4" id="KW-1133">Transmembrane helix</keyword>
<dbReference type="InterPro" id="IPR032362">
    <property type="entry name" value="Ferlin_C"/>
</dbReference>
<dbReference type="AlphaFoldDB" id="A0A3R7SYP9"/>
<dbReference type="EMBL" id="QCYY01000898">
    <property type="protein sequence ID" value="ROT81990.1"/>
    <property type="molecule type" value="Genomic_DNA"/>
</dbReference>
<dbReference type="PANTHER" id="PTHR12546">
    <property type="entry name" value="FER-1-LIKE"/>
    <property type="match status" value="1"/>
</dbReference>
<evidence type="ECO:0000313" key="8">
    <source>
        <dbReference type="EMBL" id="ROT81990.1"/>
    </source>
</evidence>
<sequence length="234" mass="26521">MYPLPLHPPPLYQSSSLPPYPSTYPPSTSILPSLLSSPPCLTIHPTIHLYFPRSVWDADHFSADDFLGAITLDLNRFPRGAKNSKLCTLDMLKTDGSVPMVNIFKQRRVKGWWPFYIKKENEEMELTGKVEAEIHLLTKDEAEKNPAGLGRNEPDPLEKPNRPDLLHVVPQPSEEHPLHHLAQLQVGHHQAPRFLCSDHFLCPLLLLRSGLHGQENSGSVKKTEILGVYRKRRV</sequence>
<name>A0A3R7SYP9_PENVA</name>
<reference evidence="8 9" key="1">
    <citation type="submission" date="2018-04" db="EMBL/GenBank/DDBJ databases">
        <authorList>
            <person name="Zhang X."/>
            <person name="Yuan J."/>
            <person name="Li F."/>
            <person name="Xiang J."/>
        </authorList>
    </citation>
    <scope>NUCLEOTIDE SEQUENCE [LARGE SCALE GENOMIC DNA]</scope>
    <source>
        <tissue evidence="8">Muscle</tissue>
    </source>
</reference>
<feature type="region of interest" description="Disordered" evidence="6">
    <location>
        <begin position="141"/>
        <end position="160"/>
    </location>
</feature>
<dbReference type="PANTHER" id="PTHR12546:SF60">
    <property type="entry name" value="MISFIRE, ISOFORM F"/>
    <property type="match status" value="1"/>
</dbReference>
<accession>A0A3R7SYP9</accession>
<keyword evidence="9" id="KW-1185">Reference proteome</keyword>
<dbReference type="InterPro" id="IPR037721">
    <property type="entry name" value="Ferlin"/>
</dbReference>
<keyword evidence="2" id="KW-0812">Transmembrane</keyword>
<organism evidence="8 9">
    <name type="scientific">Penaeus vannamei</name>
    <name type="common">Whiteleg shrimp</name>
    <name type="synonym">Litopenaeus vannamei</name>
    <dbReference type="NCBI Taxonomy" id="6689"/>
    <lineage>
        <taxon>Eukaryota</taxon>
        <taxon>Metazoa</taxon>
        <taxon>Ecdysozoa</taxon>
        <taxon>Arthropoda</taxon>
        <taxon>Crustacea</taxon>
        <taxon>Multicrustacea</taxon>
        <taxon>Malacostraca</taxon>
        <taxon>Eumalacostraca</taxon>
        <taxon>Eucarida</taxon>
        <taxon>Decapoda</taxon>
        <taxon>Dendrobranchiata</taxon>
        <taxon>Penaeoidea</taxon>
        <taxon>Penaeidae</taxon>
        <taxon>Penaeus</taxon>
    </lineage>
</organism>
<evidence type="ECO:0000256" key="5">
    <source>
        <dbReference type="ARBA" id="ARBA00023136"/>
    </source>
</evidence>
<dbReference type="GO" id="GO:0007009">
    <property type="term" value="P:plasma membrane organization"/>
    <property type="evidence" value="ECO:0007669"/>
    <property type="project" value="TreeGrafter"/>
</dbReference>
<evidence type="ECO:0000256" key="1">
    <source>
        <dbReference type="ARBA" id="ARBA00004370"/>
    </source>
</evidence>
<dbReference type="GO" id="GO:0016020">
    <property type="term" value="C:membrane"/>
    <property type="evidence" value="ECO:0007669"/>
    <property type="project" value="UniProtKB-SubCell"/>
</dbReference>
<reference evidence="8 9" key="2">
    <citation type="submission" date="2019-01" db="EMBL/GenBank/DDBJ databases">
        <title>The decoding of complex shrimp genome reveals the adaptation for benthos swimmer, frequently molting mechanism and breeding impact on genome.</title>
        <authorList>
            <person name="Sun Y."/>
            <person name="Gao Y."/>
            <person name="Yu Y."/>
        </authorList>
    </citation>
    <scope>NUCLEOTIDE SEQUENCE [LARGE SCALE GENOMIC DNA]</scope>
    <source>
        <tissue evidence="8">Muscle</tissue>
    </source>
</reference>
<keyword evidence="3" id="KW-0677">Repeat</keyword>
<comment type="caution">
    <text evidence="8">The sequence shown here is derived from an EMBL/GenBank/DDBJ whole genome shotgun (WGS) entry which is preliminary data.</text>
</comment>
<comment type="subcellular location">
    <subcellularLocation>
        <location evidence="1">Membrane</location>
    </subcellularLocation>
</comment>